<organism evidence="3 4">
    <name type="scientific">Caenorhabditis japonica</name>
    <dbReference type="NCBI Taxonomy" id="281687"/>
    <lineage>
        <taxon>Eukaryota</taxon>
        <taxon>Metazoa</taxon>
        <taxon>Ecdysozoa</taxon>
        <taxon>Nematoda</taxon>
        <taxon>Chromadorea</taxon>
        <taxon>Rhabditida</taxon>
        <taxon>Rhabditina</taxon>
        <taxon>Rhabditomorpha</taxon>
        <taxon>Rhabditoidea</taxon>
        <taxon>Rhabditidae</taxon>
        <taxon>Peloderinae</taxon>
        <taxon>Caenorhabditis</taxon>
    </lineage>
</organism>
<keyword evidence="4" id="KW-1185">Reference proteome</keyword>
<feature type="signal peptide" evidence="2">
    <location>
        <begin position="1"/>
        <end position="22"/>
    </location>
</feature>
<evidence type="ECO:0000313" key="4">
    <source>
        <dbReference type="Proteomes" id="UP000005237"/>
    </source>
</evidence>
<evidence type="ECO:0000313" key="3">
    <source>
        <dbReference type="EnsemblMetazoa" id="CJA03503a.1"/>
    </source>
</evidence>
<reference evidence="4" key="1">
    <citation type="submission" date="2010-08" db="EMBL/GenBank/DDBJ databases">
        <authorList>
            <consortium name="Caenorhabditis japonica Sequencing Consortium"/>
            <person name="Wilson R.K."/>
        </authorList>
    </citation>
    <scope>NUCLEOTIDE SEQUENCE [LARGE SCALE GENOMIC DNA]</scope>
    <source>
        <strain evidence="4">DF5081</strain>
    </source>
</reference>
<accession>A0A8R1DJL3</accession>
<evidence type="ECO:0000256" key="2">
    <source>
        <dbReference type="SAM" id="SignalP"/>
    </source>
</evidence>
<dbReference type="AlphaFoldDB" id="A0A8R1DJL3"/>
<feature type="compositionally biased region" description="Low complexity" evidence="1">
    <location>
        <begin position="473"/>
        <end position="484"/>
    </location>
</feature>
<feature type="chain" id="PRO_5035927089" evidence="2">
    <location>
        <begin position="23"/>
        <end position="614"/>
    </location>
</feature>
<feature type="region of interest" description="Disordered" evidence="1">
    <location>
        <begin position="379"/>
        <end position="398"/>
    </location>
</feature>
<reference evidence="3" key="2">
    <citation type="submission" date="2022-06" db="UniProtKB">
        <authorList>
            <consortium name="EnsemblMetazoa"/>
        </authorList>
    </citation>
    <scope>IDENTIFICATION</scope>
    <source>
        <strain evidence="3">DF5081</strain>
    </source>
</reference>
<protein>
    <submittedName>
        <fullName evidence="3">Uncharacterized protein</fullName>
    </submittedName>
</protein>
<proteinExistence type="predicted"/>
<feature type="region of interest" description="Disordered" evidence="1">
    <location>
        <begin position="473"/>
        <end position="496"/>
    </location>
</feature>
<sequence length="614" mass="68775">MTLACIFIVKVVLIVIFSSVSGDATESVVNKVSKIAEKYSNWALGITPSSPHIQNTPRYYKTGPVKKFYHPVRIQYPLIKPTQSPILPPQNVTIAPFTYYQQIPAPIRLAELPPENTQNLHYPKPNFPRLLESDIPTPPLPVFPSNSSVLPNHMSLPFGLPTYNVGHLHEPISQPKLFNVNSFAPTVENQNIRDYKKLEKSPPISKEEVMRVASQKSRFGMPRFPIPMFPSDGFMQRPHCANGWCNNDCCEPPLIHSPPVPSTIQATALPGSDSLPHPLVLIVHPSPPSQVQCSSFCQPHCNPQCLSRFQESSQFYNSILEPTCRPDCMPSCHMDCLIIPPQQIRCNSFNCRCLAGYVQCAAYTCCMRYPNMAARMKSNGVGKSSEERQVKEEEDDEINQKITKKMYTPIRVTQEKKSNNGRGREDHEIITLMPMMEAKTKYWTKKRNDVSAEQTTHAPCQTTTTTPILTTSTTTTTTTTTTTSEPPPSTTMPITTTTSTTAIPVILTTPPVSANQVTMNLTPIYPDMIKSAKVPLIPAYGVWSLPQQPVGNEVRRNHRNSVGDIRGRHVIRSENFLDVLSELAQVKLKKDISNDFLEAADFIEFMTESIRKQK</sequence>
<dbReference type="Proteomes" id="UP000005237">
    <property type="component" value="Unassembled WGS sequence"/>
</dbReference>
<keyword evidence="2" id="KW-0732">Signal</keyword>
<dbReference type="EnsemblMetazoa" id="CJA03503a.1">
    <property type="protein sequence ID" value="CJA03503a.1"/>
    <property type="gene ID" value="WBGene00122707"/>
</dbReference>
<evidence type="ECO:0000256" key="1">
    <source>
        <dbReference type="SAM" id="MobiDB-lite"/>
    </source>
</evidence>
<name>A0A8R1DJL3_CAEJA</name>